<evidence type="ECO:0000256" key="7">
    <source>
        <dbReference type="SAM" id="MobiDB-lite"/>
    </source>
</evidence>
<dbReference type="Pfam" id="PF16926">
    <property type="entry name" value="HisKA_4TM"/>
    <property type="match status" value="1"/>
</dbReference>
<keyword evidence="8" id="KW-1133">Transmembrane helix</keyword>
<evidence type="ECO:0000256" key="2">
    <source>
        <dbReference type="ARBA" id="ARBA00012438"/>
    </source>
</evidence>
<feature type="compositionally biased region" description="Basic and acidic residues" evidence="7">
    <location>
        <begin position="383"/>
        <end position="392"/>
    </location>
</feature>
<dbReference type="Pfam" id="PF02518">
    <property type="entry name" value="HATPase_c"/>
    <property type="match status" value="1"/>
</dbReference>
<evidence type="ECO:0000256" key="1">
    <source>
        <dbReference type="ARBA" id="ARBA00000085"/>
    </source>
</evidence>
<dbReference type="STRING" id="797299.HALLA_13485"/>
<evidence type="ECO:0000256" key="3">
    <source>
        <dbReference type="ARBA" id="ARBA00022553"/>
    </source>
</evidence>
<dbReference type="InterPro" id="IPR031623">
    <property type="entry name" value="HisKA_4TM"/>
</dbReference>
<dbReference type="SUPFAM" id="SSF55874">
    <property type="entry name" value="ATPase domain of HSP90 chaperone/DNA topoisomerase II/histidine kinase"/>
    <property type="match status" value="1"/>
</dbReference>
<evidence type="ECO:0000256" key="5">
    <source>
        <dbReference type="ARBA" id="ARBA00022777"/>
    </source>
</evidence>
<dbReference type="InterPro" id="IPR003594">
    <property type="entry name" value="HATPase_dom"/>
</dbReference>
<sequence length="392" mass="43347">MGFDHPAGSRDSGKLLLTSIGAVYIVAGIAWVIGQIIHGEPLVNLLIVPLLVGIPGLVVLLGTHRLPRTDVDSDFYSVIGKWCLGSIGVSIVVLIVYHVLPTDSLSNPSRSILILSALSSVAGFGIGIHDARAKTRAREVTQRNRELQQVRAQLERSNERLEQFAYAASHDLEEPLRMVTSYLSLLEDRYGDELDEEGEEFIEFAVDGADRMKSMIDALLEYSRVETRGEPMEPVDLADVLATVTKNLEIQIAESDATIELEELPRVMGDRGQLQHVFQNLLSNALEYSEDEPPRVTVSASRDDSMWIVSVQDNGIGIPRESQEDIFEVFERLHTREEHAGTGIGLALCKRVVERHGGDIWVESEPGEGSTFSVSLPTVGPQREIEPRREGY</sequence>
<dbReference type="EC" id="2.7.13.3" evidence="2"/>
<dbReference type="AlphaFoldDB" id="W0JM21"/>
<keyword evidence="11" id="KW-1185">Reference proteome</keyword>
<evidence type="ECO:0000256" key="4">
    <source>
        <dbReference type="ARBA" id="ARBA00022679"/>
    </source>
</evidence>
<comment type="catalytic activity">
    <reaction evidence="1">
        <text>ATP + protein L-histidine = ADP + protein N-phospho-L-histidine.</text>
        <dbReference type="EC" id="2.7.13.3"/>
    </reaction>
</comment>
<reference evidence="10 11" key="1">
    <citation type="submission" date="2014-01" db="EMBL/GenBank/DDBJ databases">
        <authorList>
            <consortium name="DOE Joint Genome Institute"/>
            <person name="Anderson I."/>
            <person name="Huntemann M."/>
            <person name="Han J."/>
            <person name="Chen A."/>
            <person name="Kyrpides N."/>
            <person name="Mavromatis K."/>
            <person name="Markowitz V."/>
            <person name="Palaniappan K."/>
            <person name="Ivanova N."/>
            <person name="Schaumberg A."/>
            <person name="Pati A."/>
            <person name="Liolios K."/>
            <person name="Nordberg H.P."/>
            <person name="Cantor M.N."/>
            <person name="Hua S.X."/>
            <person name="Woyke T."/>
        </authorList>
    </citation>
    <scope>NUCLEOTIDE SEQUENCE [LARGE SCALE GENOMIC DNA]</scope>
    <source>
        <strain evidence="10 11">XH-48</strain>
    </source>
</reference>
<dbReference type="FunFam" id="3.30.565.10:FF:000006">
    <property type="entry name" value="Sensor histidine kinase WalK"/>
    <property type="match status" value="1"/>
</dbReference>
<dbReference type="Pfam" id="PF00512">
    <property type="entry name" value="HisKA"/>
    <property type="match status" value="1"/>
</dbReference>
<keyword evidence="5 10" id="KW-0418">Kinase</keyword>
<feature type="transmembrane region" description="Helical" evidence="8">
    <location>
        <begin position="112"/>
        <end position="128"/>
    </location>
</feature>
<dbReference type="KEGG" id="hlr:HALLA_13485"/>
<dbReference type="PANTHER" id="PTHR43304:SF1">
    <property type="entry name" value="PAC DOMAIN-CONTAINING PROTEIN"/>
    <property type="match status" value="1"/>
</dbReference>
<evidence type="ECO:0000313" key="11">
    <source>
        <dbReference type="Proteomes" id="UP000019024"/>
    </source>
</evidence>
<dbReference type="InterPro" id="IPR052162">
    <property type="entry name" value="Sensor_kinase/Photoreceptor"/>
</dbReference>
<keyword evidence="3" id="KW-0597">Phosphoprotein</keyword>
<dbReference type="InterPro" id="IPR004358">
    <property type="entry name" value="Sig_transdc_His_kin-like_C"/>
</dbReference>
<dbReference type="OrthoDB" id="8127at2157"/>
<feature type="coiled-coil region" evidence="6">
    <location>
        <begin position="137"/>
        <end position="167"/>
    </location>
</feature>
<dbReference type="GeneID" id="25145448"/>
<dbReference type="CDD" id="cd00082">
    <property type="entry name" value="HisKA"/>
    <property type="match status" value="1"/>
</dbReference>
<dbReference type="Proteomes" id="UP000019024">
    <property type="component" value="Chromosome"/>
</dbReference>
<keyword evidence="8" id="KW-0472">Membrane</keyword>
<organism evidence="10 11">
    <name type="scientific">Halostagnicola larsenii XH-48</name>
    <dbReference type="NCBI Taxonomy" id="797299"/>
    <lineage>
        <taxon>Archaea</taxon>
        <taxon>Methanobacteriati</taxon>
        <taxon>Methanobacteriota</taxon>
        <taxon>Stenosarchaea group</taxon>
        <taxon>Halobacteria</taxon>
        <taxon>Halobacteriales</taxon>
        <taxon>Natrialbaceae</taxon>
        <taxon>Halostagnicola</taxon>
    </lineage>
</organism>
<dbReference type="Gene3D" id="1.10.287.130">
    <property type="match status" value="1"/>
</dbReference>
<dbReference type="HOGENOM" id="CLU_000445_114_71_2"/>
<dbReference type="eggNOG" id="arCOG02358">
    <property type="taxonomic scope" value="Archaea"/>
</dbReference>
<feature type="domain" description="Histidine kinase" evidence="9">
    <location>
        <begin position="167"/>
        <end position="380"/>
    </location>
</feature>
<dbReference type="EMBL" id="CP007055">
    <property type="protein sequence ID" value="AHF99643.1"/>
    <property type="molecule type" value="Genomic_DNA"/>
</dbReference>
<keyword evidence="4" id="KW-0808">Transferase</keyword>
<evidence type="ECO:0000256" key="6">
    <source>
        <dbReference type="SAM" id="Coils"/>
    </source>
</evidence>
<dbReference type="InterPro" id="IPR036890">
    <property type="entry name" value="HATPase_C_sf"/>
</dbReference>
<keyword evidence="8" id="KW-0812">Transmembrane</keyword>
<dbReference type="PATRIC" id="fig|797299.3.peg.1707"/>
<feature type="transmembrane region" description="Helical" evidence="8">
    <location>
        <begin position="75"/>
        <end position="100"/>
    </location>
</feature>
<evidence type="ECO:0000313" key="10">
    <source>
        <dbReference type="EMBL" id="AHF99643.1"/>
    </source>
</evidence>
<protein>
    <recommendedName>
        <fullName evidence="2">histidine kinase</fullName>
        <ecNumber evidence="2">2.7.13.3</ecNumber>
    </recommendedName>
</protein>
<keyword evidence="6" id="KW-0175">Coiled coil</keyword>
<feature type="region of interest" description="Disordered" evidence="7">
    <location>
        <begin position="362"/>
        <end position="392"/>
    </location>
</feature>
<name>W0JM21_9EURY</name>
<dbReference type="InterPro" id="IPR003661">
    <property type="entry name" value="HisK_dim/P_dom"/>
</dbReference>
<gene>
    <name evidence="10" type="ORF">HALLA_13485</name>
</gene>
<dbReference type="SMART" id="SM00387">
    <property type="entry name" value="HATPase_c"/>
    <property type="match status" value="1"/>
</dbReference>
<feature type="transmembrane region" description="Helical" evidence="8">
    <location>
        <begin position="43"/>
        <end position="63"/>
    </location>
</feature>
<dbReference type="SMART" id="SM00388">
    <property type="entry name" value="HisKA"/>
    <property type="match status" value="1"/>
</dbReference>
<dbReference type="Gene3D" id="3.30.565.10">
    <property type="entry name" value="Histidine kinase-like ATPase, C-terminal domain"/>
    <property type="match status" value="1"/>
</dbReference>
<evidence type="ECO:0000256" key="8">
    <source>
        <dbReference type="SAM" id="Phobius"/>
    </source>
</evidence>
<evidence type="ECO:0000259" key="9">
    <source>
        <dbReference type="PROSITE" id="PS50109"/>
    </source>
</evidence>
<accession>W0JM21</accession>
<dbReference type="PANTHER" id="PTHR43304">
    <property type="entry name" value="PHYTOCHROME-LIKE PROTEIN CPH1"/>
    <property type="match status" value="1"/>
</dbReference>
<proteinExistence type="predicted"/>
<dbReference type="InterPro" id="IPR036097">
    <property type="entry name" value="HisK_dim/P_sf"/>
</dbReference>
<feature type="transmembrane region" description="Helical" evidence="8">
    <location>
        <begin position="15"/>
        <end position="37"/>
    </location>
</feature>
<dbReference type="RefSeq" id="WP_049952892.1">
    <property type="nucleotide sequence ID" value="NZ_CP007055.1"/>
</dbReference>
<dbReference type="InterPro" id="IPR005467">
    <property type="entry name" value="His_kinase_dom"/>
</dbReference>
<dbReference type="GO" id="GO:0000155">
    <property type="term" value="F:phosphorelay sensor kinase activity"/>
    <property type="evidence" value="ECO:0007669"/>
    <property type="project" value="InterPro"/>
</dbReference>
<dbReference type="PROSITE" id="PS50109">
    <property type="entry name" value="HIS_KIN"/>
    <property type="match status" value="1"/>
</dbReference>
<dbReference type="SUPFAM" id="SSF47384">
    <property type="entry name" value="Homodimeric domain of signal transducing histidine kinase"/>
    <property type="match status" value="1"/>
</dbReference>
<dbReference type="PRINTS" id="PR00344">
    <property type="entry name" value="BCTRLSENSOR"/>
</dbReference>